<feature type="compositionally biased region" description="Polar residues" evidence="3">
    <location>
        <begin position="585"/>
        <end position="600"/>
    </location>
</feature>
<feature type="region of interest" description="Disordered" evidence="3">
    <location>
        <begin position="400"/>
        <end position="428"/>
    </location>
</feature>
<feature type="compositionally biased region" description="Basic and acidic residues" evidence="3">
    <location>
        <begin position="46"/>
        <end position="55"/>
    </location>
</feature>
<dbReference type="Pfam" id="PF15266">
    <property type="entry name" value="DUF4594"/>
    <property type="match status" value="1"/>
</dbReference>
<evidence type="ECO:0000256" key="3">
    <source>
        <dbReference type="SAM" id="MobiDB-lite"/>
    </source>
</evidence>
<organism evidence="4 5">
    <name type="scientific">Crotalus adamanteus</name>
    <name type="common">Eastern diamondback rattlesnake</name>
    <dbReference type="NCBI Taxonomy" id="8729"/>
    <lineage>
        <taxon>Eukaryota</taxon>
        <taxon>Metazoa</taxon>
        <taxon>Chordata</taxon>
        <taxon>Craniata</taxon>
        <taxon>Vertebrata</taxon>
        <taxon>Euteleostomi</taxon>
        <taxon>Lepidosauria</taxon>
        <taxon>Squamata</taxon>
        <taxon>Bifurcata</taxon>
        <taxon>Unidentata</taxon>
        <taxon>Episquamata</taxon>
        <taxon>Toxicofera</taxon>
        <taxon>Serpentes</taxon>
        <taxon>Colubroidea</taxon>
        <taxon>Viperidae</taxon>
        <taxon>Crotalinae</taxon>
        <taxon>Crotalus</taxon>
    </lineage>
</organism>
<proteinExistence type="predicted"/>
<keyword evidence="5" id="KW-1185">Reference proteome</keyword>
<feature type="compositionally biased region" description="Low complexity" evidence="3">
    <location>
        <begin position="313"/>
        <end position="326"/>
    </location>
</feature>
<feature type="compositionally biased region" description="Low complexity" evidence="3">
    <location>
        <begin position="87"/>
        <end position="99"/>
    </location>
</feature>
<feature type="region of interest" description="Disordered" evidence="3">
    <location>
        <begin position="175"/>
        <end position="228"/>
    </location>
</feature>
<feature type="region of interest" description="Disordered" evidence="3">
    <location>
        <begin position="46"/>
        <end position="104"/>
    </location>
</feature>
<name>A0AAW1C6N6_CROAD</name>
<dbReference type="PANTHER" id="PTHR15635">
    <property type="entry name" value="COILED-COIL DOMAIN CONTAINING PROTEIN 9"/>
    <property type="match status" value="1"/>
</dbReference>
<evidence type="ECO:0000256" key="2">
    <source>
        <dbReference type="ARBA" id="ARBA00023054"/>
    </source>
</evidence>
<dbReference type="PANTHER" id="PTHR15635:SF10">
    <property type="entry name" value="COILED-COIL DOMAIN-CONTAINING PROTEIN 9B"/>
    <property type="match status" value="1"/>
</dbReference>
<evidence type="ECO:0000313" key="5">
    <source>
        <dbReference type="Proteomes" id="UP001474421"/>
    </source>
</evidence>
<evidence type="ECO:0000256" key="1">
    <source>
        <dbReference type="ARBA" id="ARBA00022553"/>
    </source>
</evidence>
<dbReference type="AlphaFoldDB" id="A0AAW1C6N6"/>
<feature type="region of interest" description="Disordered" evidence="3">
    <location>
        <begin position="580"/>
        <end position="600"/>
    </location>
</feature>
<evidence type="ECO:0008006" key="6">
    <source>
        <dbReference type="Google" id="ProtNLM"/>
    </source>
</evidence>
<keyword evidence="1" id="KW-0597">Phosphoprotein</keyword>
<feature type="compositionally biased region" description="Basic residues" evidence="3">
    <location>
        <begin position="285"/>
        <end position="294"/>
    </location>
</feature>
<reference evidence="4 5" key="1">
    <citation type="journal article" date="2024" name="Proc. Natl. Acad. Sci. U.S.A.">
        <title>The genetic regulatory architecture and epigenomic basis for age-related changes in rattlesnake venom.</title>
        <authorList>
            <person name="Hogan M.P."/>
            <person name="Holding M.L."/>
            <person name="Nystrom G.S."/>
            <person name="Colston T.J."/>
            <person name="Bartlett D.A."/>
            <person name="Mason A.J."/>
            <person name="Ellsworth S.A."/>
            <person name="Rautsaw R.M."/>
            <person name="Lawrence K.C."/>
            <person name="Strickland J.L."/>
            <person name="He B."/>
            <person name="Fraser P."/>
            <person name="Margres M.J."/>
            <person name="Gilbert D.M."/>
            <person name="Gibbs H.L."/>
            <person name="Parkinson C.L."/>
            <person name="Rokyta D.R."/>
        </authorList>
    </citation>
    <scope>NUCLEOTIDE SEQUENCE [LARGE SCALE GENOMIC DNA]</scope>
    <source>
        <strain evidence="4">DRR0105</strain>
    </source>
</reference>
<comment type="caution">
    <text evidence="4">The sequence shown here is derived from an EMBL/GenBank/DDBJ whole genome shotgun (WGS) entry which is preliminary data.</text>
</comment>
<protein>
    <recommendedName>
        <fullName evidence="6">Coiled-coil domain-containing protein 9B</fullName>
    </recommendedName>
</protein>
<feature type="compositionally biased region" description="Basic and acidic residues" evidence="3">
    <location>
        <begin position="177"/>
        <end position="211"/>
    </location>
</feature>
<feature type="region of interest" description="Disordered" evidence="3">
    <location>
        <begin position="273"/>
        <end position="335"/>
    </location>
</feature>
<feature type="compositionally biased region" description="Polar residues" evidence="3">
    <location>
        <begin position="212"/>
        <end position="222"/>
    </location>
</feature>
<accession>A0AAW1C6N6</accession>
<gene>
    <name evidence="4" type="ORF">NXF25_000868</name>
</gene>
<evidence type="ECO:0000313" key="4">
    <source>
        <dbReference type="EMBL" id="KAK9409693.1"/>
    </source>
</evidence>
<dbReference type="EMBL" id="JAOTOJ010000001">
    <property type="protein sequence ID" value="KAK9409693.1"/>
    <property type="molecule type" value="Genomic_DNA"/>
</dbReference>
<keyword evidence="2" id="KW-0175">Coiled coil</keyword>
<dbReference type="Proteomes" id="UP001474421">
    <property type="component" value="Unassembled WGS sequence"/>
</dbReference>
<dbReference type="InterPro" id="IPR029336">
    <property type="entry name" value="DUF4594"/>
</dbReference>
<feature type="region of interest" description="Disordered" evidence="3">
    <location>
        <begin position="128"/>
        <end position="156"/>
    </location>
</feature>
<sequence>MHHSDAAMDDAVLQKKEEKDVELDKKILALRKKNEALMRRYQEIEEDKKRAEREGMAVTTRKARPDGLTITITKPHNEKRIVNEKWGSSCSSASSFGVGSEEDDEESDHVFTFRMGKRVQLAVTMDNKGKGKRVVQEKWGSEEPGNPAEGPDIREEERDERLAFCRGRMQIAITMENKGRTDERKTAERKWVGEDNPPKTVHLRKEREKSPQESPTEKNCTLTGGERSEYMQWKKERDQIDLERLTRHKNARGEWRRAWDVEKTKCMFEDIRDGKPVLDCPQNKKGGKSIRKSQLRALPSDGKGGGQRRKSSTESVSKSLLVVSSKARGKDRLTGRARRWDIKEGDEMPFLKDELDDQRSINMEEQKNLTLVSEEGKEHHCLPGLENYIKLKESNIPVAQTKRNEMDSGSRETQSPNEKTRRGLIQDVSRDETEVNLKLKKAISGPDLSPKTNYKNSCQEISRVKASRDVIQELHENCLDKNTCSERHPEEDCPDNFIKLPDVMDTGSRGQELSIIRQTEEIHIGSLKKQVAVGIEKNSTTCLAHGEENKTSFGEIQGIRNECAPEGTKICNLKQDKPESCNKAVHNSSKNELSSQRAED</sequence>